<comment type="caution">
    <text evidence="1">The sequence shown here is derived from an EMBL/GenBank/DDBJ whole genome shotgun (WGS) entry which is preliminary data.</text>
</comment>
<organism evidence="1 2">
    <name type="scientific">Dendrolimus kikuchii</name>
    <dbReference type="NCBI Taxonomy" id="765133"/>
    <lineage>
        <taxon>Eukaryota</taxon>
        <taxon>Metazoa</taxon>
        <taxon>Ecdysozoa</taxon>
        <taxon>Arthropoda</taxon>
        <taxon>Hexapoda</taxon>
        <taxon>Insecta</taxon>
        <taxon>Pterygota</taxon>
        <taxon>Neoptera</taxon>
        <taxon>Endopterygota</taxon>
        <taxon>Lepidoptera</taxon>
        <taxon>Glossata</taxon>
        <taxon>Ditrysia</taxon>
        <taxon>Bombycoidea</taxon>
        <taxon>Lasiocampidae</taxon>
        <taxon>Dendrolimus</taxon>
    </lineage>
</organism>
<dbReference type="Proteomes" id="UP000824533">
    <property type="component" value="Linkage Group LG09"/>
</dbReference>
<name>A0ACC1D4K4_9NEOP</name>
<sequence>MVFESIVVDVLNRFLGDYVENLNRSQLKLGIWGGDVVLENLVLKQNALEELNIPVQTVYGHLGKLVLKIPWKNLYGASVEATVERLFLIVQPTAEVKYDAEKEEKMALAAKQAELARVEEAKKNEALKDQNKLDETFVEKLVTQIIKNVQLKIADIHIRYEDSITNPKAPFSFGVTLHNLSVHTTDENWKKAVITEAVTKIFKILDLEGLAIYWNPSTELYSKSDAQDIKKRLQTEIATKSSKPSFYKYAIGPINATAKLKLNPKPEGDTPKFSTPKVILSLHMEQLSVSLTKTQYQDMMLLADSMDRMNKGAPYRKYRPDLKTYRGHYKEWWHFAYKCILQEEVQRRRRNWEWTHMLQHRQLCKDYATAYQCKLSNKGKVSNDQKCTLDTAEKRLDLLNLVIIRQRIELEVERLGKLEEEAKKTRGWFGGWWYGGGSKDDELAEGTAIMKQFEKAMTSEEKDKLFRAIDYQENSAPLHLPTEYVAIEGHFKLDRMQVSVNDVTEVLRAAVDFVEVDMKQRPSANALRVDVQMQAFSVTGVQQGTYEPQLVTSKEVTKDVNLLNVVFETNPLDGKCDQRVKVLARPLQIIYDAQTVIEIVNVFKPPTESTALSTLQAAAENKLSDLKEKSALGMQYAVHQHTFFEIDVDVAASYIIVPQTGIYRGDESCVVVKLGAISVKSAPRSEQLDVHKLYREGLADEDILKQIQQHSYDKMALELTEMQVVIATKNEDWQSAIGSNEATPLHLLEPTNLMIEIHKCLITDDPRMPKVKIRGELQKIAISASEDRLLTLCEILVSMPLPHSEESTQLKPSESKGSSLSLLKYLDPVEKQKRDTARSKERKSDEQSVQLTELEAFFIMKELILSVNRKTIDTSKEYHKFLVFSLNHLELTATQKTFTLEATVRLGAVNLQHHRVGHKTLSMIETPEIKTIEEVAEKNNTDNQYLFAINYNNVDKKCPEFRSHYGSVEQLITLDFTTLRVLLHLEGLQEILVVANNYQTRLQAIQSTVDRTANAGPLETIMEDEEFSAAKSKVSVSKPSRHKQIESIQLKVNVKLGAIEIGFSTDTRPLSMVQLKGAIAGLILKSSYTEVDFTVGSIKVEDLNPVTIHREILKVIGGDIMKVRVILYNLEQYPNVSDVNMSIDAQINCMRIIFLNWFVSSMLEFLNNFQTAQQAIIDASSQAADAARANVQNAYENSTKLSLKVRLAAPIIIVPENSKSMNAMLIDLGRMNLNNKFVDLAVPDVTNKVTIDDLTLELEDMKVSCVQLKDDYKELSCERKLLRPTSFKLFVKRSLSTWYENVPDLDISGRMNTIASQSMVPVISELNSEKPVSRESHVQRAPAQAPLPAPASAATIAPAATSARPATPAAALTAVHLHSAVAPAPPASIPAALPVRPPPAPPLNDAHRSGDTMFVTDVELARFCLALLSVKGRMFSDGSMHTSVLLVDCTLDDTRPGRGAKITRYLERRRERHDSKSDHDESTNAIMETHDKIRSMIDITYTLKNSDTYIDIRVFSFNLILAMDFLNKIAEFMTTGLAEETPAIKSKDEVKSAPRSADKSTDAVARKRTSTLSTPVATEPPKMAMMTVNLKIEQPDIILVESLEQKKCDALVLNMEARFKLRKSEERMVADGGISNLQMIVRTLGATGAPRYLLSPTHLSLAVSQPPESGMHVDLSITDIKITVSPEVIGLLNRVMATMTSREEDNTEKENKATVYDKLWTIQPFRPNSYWFLKTEVAEEAIDVEDEVVAEQQVVKPPVGEICLLSSPSIIVSFEMEIGNETIPVLVMQASLTGQVKDWSSDLYMESIWAMQVSYYNIGRAVWEPLIEPVEMMKDYQYKHLPWELKMEVVMHPQDSQLGIDTSDEAANAQAVAQRQPTKTVTVSSSEPLEITITRSGIEVLTQLGNSFSAATALPDSSVIKAKMDDISKKKYYGAPYVLHNCTGLTAKLMLQDNHDFSVFLTEEYTASDYREVVLEPGACVPLQMKHGGLNLMKLNAAPPPLRLNVKIVEMDEDVQIPVERADKRYFTVGRKLTTKSVDKNVPHAAAVEPRGLISDIVMQDAALHIYMRSVVQVTNTLSVNVSVYYMTLSGNEVSLLGDVPPGEILRLPLQAVHTPTAEIFFSVEGFTVSVSPFIWRELQQEVRISKLLQCESKDKASGEKFYLRAIGTMEQVFYENTNRRTFASSCYDIILKPAVKLQNCLPVDIIVSQLGLKRTQIFKPGEMFHLSHLSPNRASIVIMIQNYLDKCWVCTKNLPDTETDLSVWSFDSHDSPSVMTLDLGMHSVDMDGTQMLSLYCPFWMLNKTGFTLCYRKSKKPEKDSSTPNKNVDETGNVIFHPKDYTEPILFSFRAKNFFGKKKAAIRVEFGEWSDKFSLDVPGSSGVVQCKLEGKTYEVAVTNQLTFNSLTKMVIFTPYFLIINEAPFPIQYQELHRSGDPWREVEQNSTAPLWPVVEKEDKLLLLRVSGSTEHAAPFLYTENHTCCLKLNNQYGGLHVEVQMSEGGTSITIRQYKDGDAPALLVNYSPHTVTVYEKENVNVKKLPALNKMLYSWENPAGPRVLIFEGHKRKEIENDLRKDGLGEFMINETTTVYWVSFLDGLQRVILLTEDANLASGALTLGESEIVDMEIILSMHGMGLSLVNDYEMLEIIYLSISNSGIIWEQCKVGARRYKKIEGPKLIQLEEAYQKYLTDKMVTPESASPRFKLDDKTEVDFEEMRVLKPSARILRRTMQPGLWASYGLTPHSRRLHARLNRLQIDQQLPAPTFPVMLAPVPPPKSIANDGPGGMKPFIELSIVERIMEHSKVRQYKYYKVLIQEFHVKVDMGLINALMEMFPQQVPTEQEALEAFRLDLEKAAQPLEAMAAMGGASDQNFYDNLHLSPLKVHVSFSLGGATHLPTFVGTVLQSIGVTLTDMNDVVFKLSYYERNYEFLSQKELISQVQSHYTGQALKQLYVLVLGLDVIGNPYGLVVGLKKGVEDLFYEPFQGAIQGPGEFAEGLFLGVRSLVGHTVGGAAGAVSRITGAMGHGLAALSLDKDYQRRRRDNINKPPANLQEGLARSGKGLVMGVVDGVTGVFTKPIEGAREEGVEGFFKGLGKGAMGLVARPTAGVVDFASGSLDAVKRAADLSEEVTKIRAARYLPPDGGVRPYSRSHAEGYKMLFELEKGKYVSTDTYEAHVWVIPGKEVVMCTDKRLLYLEKNNVFGGWQIVWSYLWTELPEVPTSVNKGVYIPTAKKKVLGMFPSSGSGKVILLFNEQQKKYLLAQCERLKNANR</sequence>
<keyword evidence="2" id="KW-1185">Reference proteome</keyword>
<protein>
    <submittedName>
        <fullName evidence="1">Uncharacterized protein</fullName>
    </submittedName>
</protein>
<accession>A0ACC1D4K4</accession>
<reference evidence="1 2" key="1">
    <citation type="journal article" date="2021" name="Front. Genet.">
        <title>Chromosome-Level Genome Assembly Reveals Significant Gene Expansion in the Toll and IMD Signaling Pathways of Dendrolimus kikuchii.</title>
        <authorList>
            <person name="Zhou J."/>
            <person name="Wu P."/>
            <person name="Xiong Z."/>
            <person name="Liu N."/>
            <person name="Zhao N."/>
            <person name="Ji M."/>
            <person name="Qiu Y."/>
            <person name="Yang B."/>
        </authorList>
    </citation>
    <scope>NUCLEOTIDE SEQUENCE [LARGE SCALE GENOMIC DNA]</scope>
    <source>
        <strain evidence="1">Ann1</strain>
    </source>
</reference>
<proteinExistence type="predicted"/>
<evidence type="ECO:0000313" key="2">
    <source>
        <dbReference type="Proteomes" id="UP000824533"/>
    </source>
</evidence>
<dbReference type="EMBL" id="CM034395">
    <property type="protein sequence ID" value="KAJ0178715.1"/>
    <property type="molecule type" value="Genomic_DNA"/>
</dbReference>
<evidence type="ECO:0000313" key="1">
    <source>
        <dbReference type="EMBL" id="KAJ0178715.1"/>
    </source>
</evidence>
<gene>
    <name evidence="1" type="ORF">K1T71_005490</name>
</gene>